<feature type="coiled-coil region" evidence="1">
    <location>
        <begin position="82"/>
        <end position="329"/>
    </location>
</feature>
<protein>
    <submittedName>
        <fullName evidence="3">Uncharacterized protein</fullName>
    </submittedName>
</protein>
<evidence type="ECO:0000313" key="3">
    <source>
        <dbReference type="EMBL" id="CAD8063914.1"/>
    </source>
</evidence>
<keyword evidence="1" id="KW-0175">Coiled coil</keyword>
<feature type="compositionally biased region" description="Polar residues" evidence="2">
    <location>
        <begin position="25"/>
        <end position="35"/>
    </location>
</feature>
<feature type="region of interest" description="Disordered" evidence="2">
    <location>
        <begin position="1"/>
        <end position="35"/>
    </location>
</feature>
<dbReference type="OrthoDB" id="310617at2759"/>
<proteinExistence type="predicted"/>
<dbReference type="EMBL" id="CAJJDN010000018">
    <property type="protein sequence ID" value="CAD8063914.1"/>
    <property type="molecule type" value="Genomic_DNA"/>
</dbReference>
<name>A0A8S1LM75_9CILI</name>
<reference evidence="3" key="1">
    <citation type="submission" date="2021-01" db="EMBL/GenBank/DDBJ databases">
        <authorList>
            <consortium name="Genoscope - CEA"/>
            <person name="William W."/>
        </authorList>
    </citation>
    <scope>NUCLEOTIDE SEQUENCE</scope>
</reference>
<gene>
    <name evidence="3" type="ORF">PSON_ATCC_30995.1.T0180230</name>
</gene>
<evidence type="ECO:0000313" key="4">
    <source>
        <dbReference type="Proteomes" id="UP000692954"/>
    </source>
</evidence>
<accession>A0A8S1LM75</accession>
<evidence type="ECO:0000256" key="2">
    <source>
        <dbReference type="SAM" id="MobiDB-lite"/>
    </source>
</evidence>
<evidence type="ECO:0000256" key="1">
    <source>
        <dbReference type="SAM" id="Coils"/>
    </source>
</evidence>
<keyword evidence="4" id="KW-1185">Reference proteome</keyword>
<organism evidence="3 4">
    <name type="scientific">Paramecium sonneborni</name>
    <dbReference type="NCBI Taxonomy" id="65129"/>
    <lineage>
        <taxon>Eukaryota</taxon>
        <taxon>Sar</taxon>
        <taxon>Alveolata</taxon>
        <taxon>Ciliophora</taxon>
        <taxon>Intramacronucleata</taxon>
        <taxon>Oligohymenophorea</taxon>
        <taxon>Peniculida</taxon>
        <taxon>Parameciidae</taxon>
        <taxon>Paramecium</taxon>
    </lineage>
</organism>
<dbReference type="Proteomes" id="UP000692954">
    <property type="component" value="Unassembled WGS sequence"/>
</dbReference>
<dbReference type="AlphaFoldDB" id="A0A8S1LM75"/>
<comment type="caution">
    <text evidence="3">The sequence shown here is derived from an EMBL/GenBank/DDBJ whole genome shotgun (WGS) entry which is preliminary data.</text>
</comment>
<sequence length="511" mass="61219">MKRPKSAQAQKLSARNKEEILEQKLSPNRPTDQKQSLTKTIKLKVQHNNNDIVDDNQMTKSDLFNRKKSDHFILFTSFQHKIRLQQNEIEILKQQVQLQQRIAENIPNDFQFQIQQYEEEISRLQAFLDEALQRGSEPKKNQILSYLSKIQEQKGEINRIRLLNDNLQRELEKLQVIVKKQQEQLMKGNQQFYKKQINQNDNQNDEIKTIQHQFNQQLQEKDKKLLELTKNQQQNQIKLNSYLQNVDQLNSQLQAKQNVIKLLEVENDKLKEEQKYLEDQLKEQQENINELTQEKQQLEDNLQQKEQLLNQLEEKEELYQQRKNTKKSLSIIKSISIFDYYEQPQKLVINEIEKPQKKLNIQKLSNLQIINKNQIQKYDFECQCELIINTLPEERKQINQIENDVDEHQLLIQNSSFQEQNQEIKEEKDNEIISEIVSDYLSSFVTNIKDYQQPNQYYQKNSQDNNELAIAQEVSNYYLDTFIKNFSTEEILIIQQEVENYLQSFIEKSNL</sequence>